<name>A0A016U023_9BILA</name>
<reference evidence="3" key="1">
    <citation type="journal article" date="2015" name="Nat. Genet.">
        <title>The genome and transcriptome of the zoonotic hookworm Ancylostoma ceylanicum identify infection-specific gene families.</title>
        <authorList>
            <person name="Schwarz E.M."/>
            <person name="Hu Y."/>
            <person name="Antoshechkin I."/>
            <person name="Miller M.M."/>
            <person name="Sternberg P.W."/>
            <person name="Aroian R.V."/>
        </authorList>
    </citation>
    <scope>NUCLEOTIDE SEQUENCE</scope>
    <source>
        <strain evidence="3">HY135</strain>
    </source>
</reference>
<dbReference type="Pfam" id="PF00014">
    <property type="entry name" value="Kunitz_BPTI"/>
    <property type="match status" value="1"/>
</dbReference>
<proteinExistence type="predicted"/>
<keyword evidence="3" id="KW-1185">Reference proteome</keyword>
<dbReference type="GO" id="GO:0004867">
    <property type="term" value="F:serine-type endopeptidase inhibitor activity"/>
    <property type="evidence" value="ECO:0007669"/>
    <property type="project" value="InterPro"/>
</dbReference>
<gene>
    <name evidence="2" type="primary">Acey_s0068.g220</name>
    <name evidence="2" type="ORF">Y032_0068g220</name>
</gene>
<dbReference type="EMBL" id="JARK01001404">
    <property type="protein sequence ID" value="EYC07953.1"/>
    <property type="molecule type" value="Genomic_DNA"/>
</dbReference>
<dbReference type="InterPro" id="IPR036880">
    <property type="entry name" value="Kunitz_BPTI_sf"/>
</dbReference>
<dbReference type="CDD" id="cd22593">
    <property type="entry name" value="Kunitz_conkunitzin"/>
    <property type="match status" value="1"/>
</dbReference>
<evidence type="ECO:0000259" key="1">
    <source>
        <dbReference type="PROSITE" id="PS50279"/>
    </source>
</evidence>
<dbReference type="InterPro" id="IPR002223">
    <property type="entry name" value="Kunitz_BPTI"/>
</dbReference>
<dbReference type="Gene3D" id="4.10.410.10">
    <property type="entry name" value="Pancreatic trypsin inhibitor Kunitz domain"/>
    <property type="match status" value="1"/>
</dbReference>
<dbReference type="Proteomes" id="UP000024635">
    <property type="component" value="Unassembled WGS sequence"/>
</dbReference>
<evidence type="ECO:0000313" key="2">
    <source>
        <dbReference type="EMBL" id="EYC07953.1"/>
    </source>
</evidence>
<protein>
    <recommendedName>
        <fullName evidence="1">BPTI/Kunitz inhibitor domain-containing protein</fullName>
    </recommendedName>
</protein>
<evidence type="ECO:0000313" key="3">
    <source>
        <dbReference type="Proteomes" id="UP000024635"/>
    </source>
</evidence>
<dbReference type="AlphaFoldDB" id="A0A016U023"/>
<comment type="caution">
    <text evidence="2">The sequence shown here is derived from an EMBL/GenBank/DDBJ whole genome shotgun (WGS) entry which is preliminary data.</text>
</comment>
<accession>A0A016U023</accession>
<dbReference type="PROSITE" id="PS50279">
    <property type="entry name" value="BPTI_KUNITZ_2"/>
    <property type="match status" value="1"/>
</dbReference>
<feature type="domain" description="BPTI/Kunitz inhibitor" evidence="1">
    <location>
        <begin position="48"/>
        <end position="96"/>
    </location>
</feature>
<sequence length="117" mass="13385">MPSTKTFNNAFRSFMADAEETTTTSRLCEIVWMLAKMSMATIIVASPCTLPIDEGEGDMGLIRYGFKDGRCVRFRYGGRGGNFNNFGSRYGCEQACLEYLPSPAFNFWRIFRNVRRY</sequence>
<dbReference type="OrthoDB" id="4473401at2759"/>
<dbReference type="SUPFAM" id="SSF57362">
    <property type="entry name" value="BPTI-like"/>
    <property type="match status" value="1"/>
</dbReference>
<dbReference type="SMART" id="SM00131">
    <property type="entry name" value="KU"/>
    <property type="match status" value="1"/>
</dbReference>
<organism evidence="2 3">
    <name type="scientific">Ancylostoma ceylanicum</name>
    <dbReference type="NCBI Taxonomy" id="53326"/>
    <lineage>
        <taxon>Eukaryota</taxon>
        <taxon>Metazoa</taxon>
        <taxon>Ecdysozoa</taxon>
        <taxon>Nematoda</taxon>
        <taxon>Chromadorea</taxon>
        <taxon>Rhabditida</taxon>
        <taxon>Rhabditina</taxon>
        <taxon>Rhabditomorpha</taxon>
        <taxon>Strongyloidea</taxon>
        <taxon>Ancylostomatidae</taxon>
        <taxon>Ancylostomatinae</taxon>
        <taxon>Ancylostoma</taxon>
    </lineage>
</organism>